<keyword evidence="5" id="KW-0813">Transport</keyword>
<sequence length="511" mass="52871">MIQGIDYAAIAPPLILAVAALGVLLADAFDVPRRIIGLLSGGSLAIALLSVVLLATGDRRATFCLPGQLRGNGPRSCSYVADDFTLLFQGIVLAAAVVVVLLSVKEIADSSMPVGEYHFLLLSAIIGALTLVAARDLILLVVALETLSLPVFALVALRRYDGVASEASLKLFLVSVVSAAIMLFGISLVYGATGAMHLDRIALALQDGRLPSDLKPVAAAGIVLVLVGFGFKVAAVPFHFWAPDVYQGAPLPVAAFLSVVSKAAGFAGLAIVLALGFPAYGDVWGPLIGILAAVTMTLGNLMALRQRTAIRLLAWSSIAQSGYMLAPLAVGEKRLPEAVAATTAYVALYAVMNLGAFAVVIAVSQRMARGFAEYESGRRWDTLDDFRGLARTSPLTAAALAFFLICLAGLPPGVMGLFAKVVVFRATVAGDVTWLAVIMAVNTVIGLYYYLAWAARLFTAPAGATGLRSAGRAAELPPGLAVRSAIAATAAGAVVLSVAPQLVLQAVSSVT</sequence>
<dbReference type="HAMAP" id="MF_00445">
    <property type="entry name" value="NDH1_NuoN_1"/>
    <property type="match status" value="1"/>
</dbReference>
<keyword evidence="4 5" id="KW-0472">Membrane</keyword>
<keyword evidence="9" id="KW-1185">Reference proteome</keyword>
<feature type="transmembrane region" description="Helical" evidence="5">
    <location>
        <begin position="342"/>
        <end position="363"/>
    </location>
</feature>
<dbReference type="GO" id="GO:0012505">
    <property type="term" value="C:endomembrane system"/>
    <property type="evidence" value="ECO:0007669"/>
    <property type="project" value="UniProtKB-SubCell"/>
</dbReference>
<keyword evidence="2 5" id="KW-0812">Transmembrane</keyword>
<dbReference type="PANTHER" id="PTHR22773">
    <property type="entry name" value="NADH DEHYDROGENASE"/>
    <property type="match status" value="1"/>
</dbReference>
<protein>
    <recommendedName>
        <fullName evidence="5">NADH-quinone oxidoreductase subunit N</fullName>
        <ecNumber evidence="5">7.1.1.-</ecNumber>
    </recommendedName>
    <alternativeName>
        <fullName evidence="5">NADH dehydrogenase I subunit N</fullName>
    </alternativeName>
    <alternativeName>
        <fullName evidence="5">NDH-1 subunit N</fullName>
    </alternativeName>
</protein>
<dbReference type="NCBIfam" id="TIGR01770">
    <property type="entry name" value="NDH_I_N"/>
    <property type="match status" value="1"/>
</dbReference>
<keyword evidence="5" id="KW-1278">Translocase</keyword>
<feature type="transmembrane region" description="Helical" evidence="5">
    <location>
        <begin position="84"/>
        <end position="102"/>
    </location>
</feature>
<reference evidence="8" key="1">
    <citation type="submission" date="2021-03" db="EMBL/GenBank/DDBJ databases">
        <authorList>
            <person name="Kanchanasin P."/>
            <person name="Saeng-In P."/>
            <person name="Phongsopitanun W."/>
            <person name="Yuki M."/>
            <person name="Kudo T."/>
            <person name="Ohkuma M."/>
            <person name="Tanasupawat S."/>
        </authorList>
    </citation>
    <scope>NUCLEOTIDE SEQUENCE</scope>
    <source>
        <strain evidence="8">GKU 128</strain>
    </source>
</reference>
<feature type="transmembrane region" description="Helical" evidence="5">
    <location>
        <begin position="432"/>
        <end position="451"/>
    </location>
</feature>
<feature type="transmembrane region" description="Helical" evidence="5">
    <location>
        <begin position="397"/>
        <end position="420"/>
    </location>
</feature>
<dbReference type="Proteomes" id="UP000669179">
    <property type="component" value="Unassembled WGS sequence"/>
</dbReference>
<feature type="domain" description="NADH:quinone oxidoreductase/Mrp antiporter transmembrane" evidence="7">
    <location>
        <begin position="134"/>
        <end position="446"/>
    </location>
</feature>
<dbReference type="AlphaFoldDB" id="A0A939PLI9"/>
<feature type="transmembrane region" description="Helical" evidence="5">
    <location>
        <begin position="253"/>
        <end position="277"/>
    </location>
</feature>
<feature type="transmembrane region" description="Helical" evidence="5">
    <location>
        <begin position="169"/>
        <end position="190"/>
    </location>
</feature>
<feature type="transmembrane region" description="Helical" evidence="5">
    <location>
        <begin position="310"/>
        <end position="330"/>
    </location>
</feature>
<evidence type="ECO:0000256" key="2">
    <source>
        <dbReference type="ARBA" id="ARBA00022692"/>
    </source>
</evidence>
<feature type="transmembrane region" description="Helical" evidence="5">
    <location>
        <begin position="217"/>
        <end position="241"/>
    </location>
</feature>
<feature type="transmembrane region" description="Helical" evidence="5">
    <location>
        <begin position="114"/>
        <end position="132"/>
    </location>
</feature>
<dbReference type="GO" id="GO:0008137">
    <property type="term" value="F:NADH dehydrogenase (ubiquinone) activity"/>
    <property type="evidence" value="ECO:0007669"/>
    <property type="project" value="InterPro"/>
</dbReference>
<comment type="function">
    <text evidence="5">NDH-1 shuttles electrons from NADH, via FMN and iron-sulfur (Fe-S) centers, to quinones in the respiratory chain. The immediate electron acceptor for the enzyme in this species is believed to be a menaquinone. Couples the redox reaction to proton translocation (for every two electrons transferred, four hydrogen ions are translocated across the cytoplasmic membrane), and thus conserves the redox energy in a proton gradient.</text>
</comment>
<comment type="subcellular location">
    <subcellularLocation>
        <location evidence="5">Cell membrane</location>
        <topology evidence="5">Multi-pass membrane protein</topology>
    </subcellularLocation>
    <subcellularLocation>
        <location evidence="1">Endomembrane system</location>
        <topology evidence="1">Multi-pass membrane protein</topology>
    </subcellularLocation>
    <subcellularLocation>
        <location evidence="6">Membrane</location>
        <topology evidence="6">Multi-pass membrane protein</topology>
    </subcellularLocation>
</comment>
<dbReference type="GO" id="GO:0042773">
    <property type="term" value="P:ATP synthesis coupled electron transport"/>
    <property type="evidence" value="ECO:0007669"/>
    <property type="project" value="InterPro"/>
</dbReference>
<keyword evidence="5" id="KW-1003">Cell membrane</keyword>
<dbReference type="EMBL" id="JAGEOJ010000013">
    <property type="protein sequence ID" value="MBO2451369.1"/>
    <property type="molecule type" value="Genomic_DNA"/>
</dbReference>
<comment type="catalytic activity">
    <reaction evidence="5">
        <text>a quinone + NADH + 5 H(+)(in) = a quinol + NAD(+) + 4 H(+)(out)</text>
        <dbReference type="Rhea" id="RHEA:57888"/>
        <dbReference type="ChEBI" id="CHEBI:15378"/>
        <dbReference type="ChEBI" id="CHEBI:24646"/>
        <dbReference type="ChEBI" id="CHEBI:57540"/>
        <dbReference type="ChEBI" id="CHEBI:57945"/>
        <dbReference type="ChEBI" id="CHEBI:132124"/>
    </reaction>
</comment>
<evidence type="ECO:0000256" key="3">
    <source>
        <dbReference type="ARBA" id="ARBA00022989"/>
    </source>
</evidence>
<organism evidence="8 9">
    <name type="scientific">Actinomadura barringtoniae</name>
    <dbReference type="NCBI Taxonomy" id="1427535"/>
    <lineage>
        <taxon>Bacteria</taxon>
        <taxon>Bacillati</taxon>
        <taxon>Actinomycetota</taxon>
        <taxon>Actinomycetes</taxon>
        <taxon>Streptosporangiales</taxon>
        <taxon>Thermomonosporaceae</taxon>
        <taxon>Actinomadura</taxon>
    </lineage>
</organism>
<keyword evidence="5" id="KW-0874">Quinone</keyword>
<dbReference type="Pfam" id="PF00361">
    <property type="entry name" value="Proton_antipo_M"/>
    <property type="match status" value="1"/>
</dbReference>
<comment type="similarity">
    <text evidence="5">Belongs to the complex I subunit 2 family.</text>
</comment>
<feature type="transmembrane region" description="Helical" evidence="5">
    <location>
        <begin position="283"/>
        <end position="303"/>
    </location>
</feature>
<accession>A0A939PLI9</accession>
<gene>
    <name evidence="5" type="primary">nuoN</name>
    <name evidence="8" type="ORF">J4573_30065</name>
</gene>
<evidence type="ECO:0000256" key="1">
    <source>
        <dbReference type="ARBA" id="ARBA00004127"/>
    </source>
</evidence>
<evidence type="ECO:0000259" key="7">
    <source>
        <dbReference type="Pfam" id="PF00361"/>
    </source>
</evidence>
<comment type="subunit">
    <text evidence="5">NDH-1 is composed of 14 different subunits. Subunits NuoA, H, J, K, L, M, N constitute the membrane sector of the complex.</text>
</comment>
<dbReference type="InterPro" id="IPR001750">
    <property type="entry name" value="ND/Mrp_TM"/>
</dbReference>
<evidence type="ECO:0000313" key="8">
    <source>
        <dbReference type="EMBL" id="MBO2451369.1"/>
    </source>
</evidence>
<name>A0A939PLI9_9ACTN</name>
<comment type="caution">
    <text evidence="8">The sequence shown here is derived from an EMBL/GenBank/DDBJ whole genome shotgun (WGS) entry which is preliminary data.</text>
</comment>
<dbReference type="EC" id="7.1.1.-" evidence="5"/>
<feature type="transmembrane region" description="Helical" evidence="5">
    <location>
        <begin position="35"/>
        <end position="55"/>
    </location>
</feature>
<dbReference type="GO" id="GO:0050136">
    <property type="term" value="F:NADH dehydrogenase (quinone) (non-electrogenic) activity"/>
    <property type="evidence" value="ECO:0007669"/>
    <property type="project" value="UniProtKB-UniRule"/>
</dbReference>
<feature type="transmembrane region" description="Helical" evidence="5">
    <location>
        <begin position="138"/>
        <end position="157"/>
    </location>
</feature>
<evidence type="ECO:0000313" key="9">
    <source>
        <dbReference type="Proteomes" id="UP000669179"/>
    </source>
</evidence>
<dbReference type="InterPro" id="IPR010096">
    <property type="entry name" value="NADH-Q_OxRdtase_suN/2"/>
</dbReference>
<evidence type="ECO:0000256" key="6">
    <source>
        <dbReference type="RuleBase" id="RU000320"/>
    </source>
</evidence>
<evidence type="ECO:0000256" key="4">
    <source>
        <dbReference type="ARBA" id="ARBA00023136"/>
    </source>
</evidence>
<dbReference type="GO" id="GO:0048038">
    <property type="term" value="F:quinone binding"/>
    <property type="evidence" value="ECO:0007669"/>
    <property type="project" value="UniProtKB-KW"/>
</dbReference>
<dbReference type="GO" id="GO:0005886">
    <property type="term" value="C:plasma membrane"/>
    <property type="evidence" value="ECO:0007669"/>
    <property type="project" value="UniProtKB-SubCell"/>
</dbReference>
<feature type="transmembrane region" description="Helical" evidence="5">
    <location>
        <begin position="6"/>
        <end position="26"/>
    </location>
</feature>
<proteinExistence type="inferred from homology"/>
<keyword evidence="3 5" id="KW-1133">Transmembrane helix</keyword>
<keyword evidence="5" id="KW-0520">NAD</keyword>
<evidence type="ECO:0000256" key="5">
    <source>
        <dbReference type="HAMAP-Rule" id="MF_00445"/>
    </source>
</evidence>